<protein>
    <recommendedName>
        <fullName evidence="4">Lipoprotein LipO</fullName>
    </recommendedName>
</protein>
<keyword evidence="3" id="KW-1185">Reference proteome</keyword>
<dbReference type="RefSeq" id="WP_193736566.1">
    <property type="nucleotide sequence ID" value="NZ_CP063304.1"/>
</dbReference>
<dbReference type="PROSITE" id="PS51257">
    <property type="entry name" value="PROKAR_LIPOPROTEIN"/>
    <property type="match status" value="1"/>
</dbReference>
<evidence type="ECO:0000313" key="2">
    <source>
        <dbReference type="EMBL" id="QOV20246.1"/>
    </source>
</evidence>
<dbReference type="SUPFAM" id="SSF53850">
    <property type="entry name" value="Periplasmic binding protein-like II"/>
    <property type="match status" value="1"/>
</dbReference>
<dbReference type="Gene3D" id="3.40.190.10">
    <property type="entry name" value="Periplasmic binding protein-like II"/>
    <property type="match status" value="2"/>
</dbReference>
<reference evidence="2 3" key="1">
    <citation type="submission" date="2020-10" db="EMBL/GenBank/DDBJ databases">
        <title>Blautia liquoris sp.nov., isolated from the mud in a fermentation cellar used for the production of Chinese strong-flavoured liquor.</title>
        <authorList>
            <person name="Lu L."/>
        </authorList>
    </citation>
    <scope>NUCLEOTIDE SEQUENCE [LARGE SCALE GENOMIC DNA]</scope>
    <source>
        <strain evidence="2 3">LZLJ-3</strain>
    </source>
</reference>
<dbReference type="PANTHER" id="PTHR43649:SF12">
    <property type="entry name" value="DIACETYLCHITOBIOSE BINDING PROTEIN DASA"/>
    <property type="match status" value="1"/>
</dbReference>
<accession>A0A7M2RIU0</accession>
<evidence type="ECO:0008006" key="4">
    <source>
        <dbReference type="Google" id="ProtNLM"/>
    </source>
</evidence>
<sequence length="556" mass="62749">MDASMKKHVAMGVISLMIAGSVMGCGKKDDKSSAAASSKTETEKSENKGSKEKGSDSSTISVMGIDWGYGPVQNSEMEKYWEDLLGVNLDIEWINYEDYDQKVNTLISSGSIPDVIQVSKMGNGSYYYPIFTQAIEAGDFVDLTPYLFDDGKGIAETNAVMKNWDDKMWDQTKYKDGIYILPRSKAESGQNSGIEVRKDLMEKYGFEKEPATMDELKDWLIQLSKAASDGEGKKIYALEYFGDKFMDDRVKAFATAFTGQSDWAVDKNGEFQYMQFKDEYIDFLNWMKALYDAGAIDPEFALNNSDTSKWKAGNSVALLSTWYNWNQSSDRTSSKIFDDSTPDDYKAWCLMPVKGPKAYTVSPNYTDVDSCIAISSKCSKEKIEKILTAFDGTEEQYPGYDKVMAFGVEGIHYVLKDDGTIDTSENLIKESGQDGYVGAWNQIFLKKDADMIADKFMRDGAKRASDENITRAKEIKDFVYKDLADTKMKNETQNLQSDTYNKQWSVLTDDVNTMCTQYVMGQIDEKEWKSFVKGIVDSSDYKAIQKEFKESAEETK</sequence>
<dbReference type="Proteomes" id="UP000593601">
    <property type="component" value="Chromosome"/>
</dbReference>
<feature type="compositionally biased region" description="Basic and acidic residues" evidence="1">
    <location>
        <begin position="40"/>
        <end position="55"/>
    </location>
</feature>
<dbReference type="AlphaFoldDB" id="A0A7M2RIU0"/>
<dbReference type="PANTHER" id="PTHR43649">
    <property type="entry name" value="ARABINOSE-BINDING PROTEIN-RELATED"/>
    <property type="match status" value="1"/>
</dbReference>
<feature type="region of interest" description="Disordered" evidence="1">
    <location>
        <begin position="26"/>
        <end position="57"/>
    </location>
</feature>
<organism evidence="2 3">
    <name type="scientific">Blautia liquoris</name>
    <dbReference type="NCBI Taxonomy" id="2779518"/>
    <lineage>
        <taxon>Bacteria</taxon>
        <taxon>Bacillati</taxon>
        <taxon>Bacillota</taxon>
        <taxon>Clostridia</taxon>
        <taxon>Lachnospirales</taxon>
        <taxon>Lachnospiraceae</taxon>
        <taxon>Blautia</taxon>
    </lineage>
</organism>
<dbReference type="EMBL" id="CP063304">
    <property type="protein sequence ID" value="QOV20246.1"/>
    <property type="molecule type" value="Genomic_DNA"/>
</dbReference>
<evidence type="ECO:0000313" key="3">
    <source>
        <dbReference type="Proteomes" id="UP000593601"/>
    </source>
</evidence>
<dbReference type="InterPro" id="IPR050490">
    <property type="entry name" value="Bact_solute-bd_prot1"/>
</dbReference>
<gene>
    <name evidence="2" type="ORF">INP51_04665</name>
</gene>
<name>A0A7M2RIU0_9FIRM</name>
<dbReference type="KEGG" id="bliq:INP51_04665"/>
<proteinExistence type="predicted"/>
<evidence type="ECO:0000256" key="1">
    <source>
        <dbReference type="SAM" id="MobiDB-lite"/>
    </source>
</evidence>